<dbReference type="AlphaFoldDB" id="A0A0A9FE18"/>
<proteinExistence type="predicted"/>
<name>A0A0A9FE18_ARUDO</name>
<reference evidence="1" key="2">
    <citation type="journal article" date="2015" name="Data Brief">
        <title>Shoot transcriptome of the giant reed, Arundo donax.</title>
        <authorList>
            <person name="Barrero R.A."/>
            <person name="Guerrero F.D."/>
            <person name="Moolhuijzen P."/>
            <person name="Goolsby J.A."/>
            <person name="Tidwell J."/>
            <person name="Bellgard S.E."/>
            <person name="Bellgard M.I."/>
        </authorList>
    </citation>
    <scope>NUCLEOTIDE SEQUENCE</scope>
    <source>
        <tissue evidence="1">Shoot tissue taken approximately 20 cm above the soil surface</tissue>
    </source>
</reference>
<organism evidence="1">
    <name type="scientific">Arundo donax</name>
    <name type="common">Giant reed</name>
    <name type="synonym">Donax arundinaceus</name>
    <dbReference type="NCBI Taxonomy" id="35708"/>
    <lineage>
        <taxon>Eukaryota</taxon>
        <taxon>Viridiplantae</taxon>
        <taxon>Streptophyta</taxon>
        <taxon>Embryophyta</taxon>
        <taxon>Tracheophyta</taxon>
        <taxon>Spermatophyta</taxon>
        <taxon>Magnoliopsida</taxon>
        <taxon>Liliopsida</taxon>
        <taxon>Poales</taxon>
        <taxon>Poaceae</taxon>
        <taxon>PACMAD clade</taxon>
        <taxon>Arundinoideae</taxon>
        <taxon>Arundineae</taxon>
        <taxon>Arundo</taxon>
    </lineage>
</organism>
<sequence length="60" mass="6628">MSGILNDRSTEPVYDVCDICIVLLCVKFLETVGVQRLARIRHVEVMPAQPCTIASLYSCG</sequence>
<evidence type="ECO:0000313" key="1">
    <source>
        <dbReference type="EMBL" id="JAE11280.1"/>
    </source>
</evidence>
<protein>
    <submittedName>
        <fullName evidence="1">Uncharacterized protein</fullName>
    </submittedName>
</protein>
<accession>A0A0A9FE18</accession>
<dbReference type="EMBL" id="GBRH01186616">
    <property type="protein sequence ID" value="JAE11280.1"/>
    <property type="molecule type" value="Transcribed_RNA"/>
</dbReference>
<reference evidence="1" key="1">
    <citation type="submission" date="2014-09" db="EMBL/GenBank/DDBJ databases">
        <authorList>
            <person name="Magalhaes I.L.F."/>
            <person name="Oliveira U."/>
            <person name="Santos F.R."/>
            <person name="Vidigal T.H.D.A."/>
            <person name="Brescovit A.D."/>
            <person name="Santos A.J."/>
        </authorList>
    </citation>
    <scope>NUCLEOTIDE SEQUENCE</scope>
    <source>
        <tissue evidence="1">Shoot tissue taken approximately 20 cm above the soil surface</tissue>
    </source>
</reference>